<evidence type="ECO:0000256" key="1">
    <source>
        <dbReference type="SAM" id="MobiDB-lite"/>
    </source>
</evidence>
<evidence type="ECO:0000313" key="2">
    <source>
        <dbReference type="EMBL" id="CAB4957729.1"/>
    </source>
</evidence>
<protein>
    <submittedName>
        <fullName evidence="2">Unannotated protein</fullName>
    </submittedName>
</protein>
<name>A0A6J7KTI9_9ZZZZ</name>
<proteinExistence type="predicted"/>
<feature type="region of interest" description="Disordered" evidence="1">
    <location>
        <begin position="44"/>
        <end position="97"/>
    </location>
</feature>
<feature type="compositionally biased region" description="Low complexity" evidence="1">
    <location>
        <begin position="44"/>
        <end position="62"/>
    </location>
</feature>
<feature type="compositionally biased region" description="Basic residues" evidence="1">
    <location>
        <begin position="82"/>
        <end position="97"/>
    </location>
</feature>
<reference evidence="2" key="1">
    <citation type="submission" date="2020-05" db="EMBL/GenBank/DDBJ databases">
        <authorList>
            <person name="Chiriac C."/>
            <person name="Salcher M."/>
            <person name="Ghai R."/>
            <person name="Kavagutti S V."/>
        </authorList>
    </citation>
    <scope>NUCLEOTIDE SEQUENCE</scope>
</reference>
<dbReference type="AlphaFoldDB" id="A0A6J7KTI9"/>
<dbReference type="EMBL" id="CAFBNL010000069">
    <property type="protein sequence ID" value="CAB4957729.1"/>
    <property type="molecule type" value="Genomic_DNA"/>
</dbReference>
<sequence length="192" mass="20168">MNKSERSNPLRSNSVLGTLTIGLVPQTNSACTLGLNSELVRMSARRTSSSTRGSRVPSRSGRLNASWSIARSVHEPTLRAKPPPRSRHAPTRAGRHARVRKNIPPCSLCSAPISVRIAAGRVVAYSRASATISSSASPHIVAARLGVQSATCVRSSSNPRVCASTHSWSCRSSLIITCIMASISATSVPGSG</sequence>
<accession>A0A6J7KTI9</accession>
<organism evidence="2">
    <name type="scientific">freshwater metagenome</name>
    <dbReference type="NCBI Taxonomy" id="449393"/>
    <lineage>
        <taxon>unclassified sequences</taxon>
        <taxon>metagenomes</taxon>
        <taxon>ecological metagenomes</taxon>
    </lineage>
</organism>
<gene>
    <name evidence="2" type="ORF">UFOPK3789_01094</name>
</gene>